<dbReference type="AlphaFoldDB" id="A0A6A5XRK3"/>
<keyword evidence="3" id="KW-0378">Hydrolase</keyword>
<proteinExistence type="inferred from homology"/>
<dbReference type="InterPro" id="IPR012337">
    <property type="entry name" value="RNaseH-like_sf"/>
</dbReference>
<evidence type="ECO:0000256" key="1">
    <source>
        <dbReference type="ARBA" id="ARBA00006357"/>
    </source>
</evidence>
<dbReference type="InterPro" id="IPR047021">
    <property type="entry name" value="REXO1/3/4-like"/>
</dbReference>
<evidence type="ECO:0000256" key="2">
    <source>
        <dbReference type="ARBA" id="ARBA00022722"/>
    </source>
</evidence>
<evidence type="ECO:0000259" key="6">
    <source>
        <dbReference type="SMART" id="SM00479"/>
    </source>
</evidence>
<dbReference type="GeneID" id="54287901"/>
<evidence type="ECO:0000313" key="7">
    <source>
        <dbReference type="EMBL" id="KAF2014934.1"/>
    </source>
</evidence>
<evidence type="ECO:0000256" key="5">
    <source>
        <dbReference type="SAM" id="MobiDB-lite"/>
    </source>
</evidence>
<reference evidence="7" key="1">
    <citation type="journal article" date="2020" name="Stud. Mycol.">
        <title>101 Dothideomycetes genomes: a test case for predicting lifestyles and emergence of pathogens.</title>
        <authorList>
            <person name="Haridas S."/>
            <person name="Albert R."/>
            <person name="Binder M."/>
            <person name="Bloem J."/>
            <person name="Labutti K."/>
            <person name="Salamov A."/>
            <person name="Andreopoulos B."/>
            <person name="Baker S."/>
            <person name="Barry K."/>
            <person name="Bills G."/>
            <person name="Bluhm B."/>
            <person name="Cannon C."/>
            <person name="Castanera R."/>
            <person name="Culley D."/>
            <person name="Daum C."/>
            <person name="Ezra D."/>
            <person name="Gonzalez J."/>
            <person name="Henrissat B."/>
            <person name="Kuo A."/>
            <person name="Liang C."/>
            <person name="Lipzen A."/>
            <person name="Lutzoni F."/>
            <person name="Magnuson J."/>
            <person name="Mondo S."/>
            <person name="Nolan M."/>
            <person name="Ohm R."/>
            <person name="Pangilinan J."/>
            <person name="Park H.-J."/>
            <person name="Ramirez L."/>
            <person name="Alfaro M."/>
            <person name="Sun H."/>
            <person name="Tritt A."/>
            <person name="Yoshinaga Y."/>
            <person name="Zwiers L.-H."/>
            <person name="Turgeon B."/>
            <person name="Goodwin S."/>
            <person name="Spatafora J."/>
            <person name="Crous P."/>
            <person name="Grigoriev I."/>
        </authorList>
    </citation>
    <scope>NUCLEOTIDE SEQUENCE</scope>
    <source>
        <strain evidence="7">CBS 175.79</strain>
    </source>
</reference>
<feature type="domain" description="Exonuclease" evidence="6">
    <location>
        <begin position="406"/>
        <end position="584"/>
    </location>
</feature>
<dbReference type="InterPro" id="IPR036397">
    <property type="entry name" value="RNaseH_sf"/>
</dbReference>
<dbReference type="PANTHER" id="PTHR12801">
    <property type="entry name" value="RNA EXONUCLEASE REXO1 / RECO3 FAMILY MEMBER-RELATED"/>
    <property type="match status" value="1"/>
</dbReference>
<evidence type="ECO:0000313" key="8">
    <source>
        <dbReference type="Proteomes" id="UP000799778"/>
    </source>
</evidence>
<organism evidence="7 8">
    <name type="scientific">Aaosphaeria arxii CBS 175.79</name>
    <dbReference type="NCBI Taxonomy" id="1450172"/>
    <lineage>
        <taxon>Eukaryota</taxon>
        <taxon>Fungi</taxon>
        <taxon>Dikarya</taxon>
        <taxon>Ascomycota</taxon>
        <taxon>Pezizomycotina</taxon>
        <taxon>Dothideomycetes</taxon>
        <taxon>Pleosporomycetidae</taxon>
        <taxon>Pleosporales</taxon>
        <taxon>Pleosporales incertae sedis</taxon>
        <taxon>Aaosphaeria</taxon>
    </lineage>
</organism>
<dbReference type="EMBL" id="ML978070">
    <property type="protein sequence ID" value="KAF2014934.1"/>
    <property type="molecule type" value="Genomic_DNA"/>
</dbReference>
<dbReference type="PANTHER" id="PTHR12801:SF112">
    <property type="entry name" value="RNA EXONUCLEASE 3"/>
    <property type="match status" value="1"/>
</dbReference>
<feature type="region of interest" description="Disordered" evidence="5">
    <location>
        <begin position="95"/>
        <end position="135"/>
    </location>
</feature>
<dbReference type="Proteomes" id="UP000799778">
    <property type="component" value="Unassembled WGS sequence"/>
</dbReference>
<dbReference type="CDD" id="cd06145">
    <property type="entry name" value="REX1_like"/>
    <property type="match status" value="1"/>
</dbReference>
<dbReference type="SMART" id="SM00479">
    <property type="entry name" value="EXOIII"/>
    <property type="match status" value="1"/>
</dbReference>
<dbReference type="InterPro" id="IPR034922">
    <property type="entry name" value="REX1-like_exo"/>
</dbReference>
<sequence length="625" mass="69061">MWPSLSSFRPFGGVACPAGAKCEAINCLFSHAPTPPKPQIISSEISAPDIQEREPKRLKIDDSAKKSVPSFPHPKPTVFTGSLVNKETSALGHKTITGANHDSTSSKSQDQKSTVPRSVIKTVSPPPKTTGAKAAVPDPEVKLAPRKLTKEPAQLAKRFTLLKALRQYMVPLNDKVSKSPDPAIKKLRLTDNQLNKVAIDEEARFGEQHGTVYENVLKQRLVALKKMTVDTWVKERQVATAPKKSVEPIKEKPKPVETGLSEKEEVAFLSHLKSSQDGLDAHGYVTKLPTQAELDNTWQTLAAADHWEKCDRCNTRFQVFPNRREEDGALTTGGRCKHHWGKKMWPKTAKGHMPGSSTWTCCGQTVGSEGCTTHETHVFKVSDPKRLATIMPFVETPENARADPHAAICFDCEMGYTTKGLELLRVTAVSWPSHKPVLDVLVRPLGHVLDLNTRFSGVTSEQFLGAPDYDAKKPSFDAKNLQIVDSPQFARDLFLSLISPSTPLLGHALENDLNSIRLIHPVFIDTVLLYPHFKGLPIRNSLRGLAKTHLNLEIQQAGAAGHDSYEDARATGELIRYKVATEWKKMKRDGWTISEDGLLPPVPSGTPPTQSTTSERTKTRILRLM</sequence>
<comment type="similarity">
    <text evidence="1">Belongs to the REXO1/REXO3 family.</text>
</comment>
<keyword evidence="2" id="KW-0540">Nuclease</keyword>
<feature type="region of interest" description="Disordered" evidence="5">
    <location>
        <begin position="36"/>
        <end position="80"/>
    </location>
</feature>
<dbReference type="GO" id="GO:0004527">
    <property type="term" value="F:exonuclease activity"/>
    <property type="evidence" value="ECO:0007669"/>
    <property type="project" value="UniProtKB-KW"/>
</dbReference>
<name>A0A6A5XRK3_9PLEO</name>
<feature type="region of interest" description="Disordered" evidence="5">
    <location>
        <begin position="595"/>
        <end position="625"/>
    </location>
</feature>
<accession>A0A6A5XRK3</accession>
<dbReference type="GO" id="GO:0003676">
    <property type="term" value="F:nucleic acid binding"/>
    <property type="evidence" value="ECO:0007669"/>
    <property type="project" value="InterPro"/>
</dbReference>
<dbReference type="InterPro" id="IPR013520">
    <property type="entry name" value="Ribonucl_H"/>
</dbReference>
<dbReference type="RefSeq" id="XP_033383273.1">
    <property type="nucleotide sequence ID" value="XM_033530504.1"/>
</dbReference>
<dbReference type="SUPFAM" id="SSF53098">
    <property type="entry name" value="Ribonuclease H-like"/>
    <property type="match status" value="1"/>
</dbReference>
<keyword evidence="4" id="KW-0269">Exonuclease</keyword>
<dbReference type="OrthoDB" id="3996471at2759"/>
<feature type="compositionally biased region" description="Basic and acidic residues" evidence="5">
    <location>
        <begin position="50"/>
        <end position="65"/>
    </location>
</feature>
<evidence type="ECO:0000256" key="3">
    <source>
        <dbReference type="ARBA" id="ARBA00022801"/>
    </source>
</evidence>
<keyword evidence="8" id="KW-1185">Reference proteome</keyword>
<dbReference type="GO" id="GO:0005634">
    <property type="term" value="C:nucleus"/>
    <property type="evidence" value="ECO:0007669"/>
    <property type="project" value="TreeGrafter"/>
</dbReference>
<evidence type="ECO:0000256" key="4">
    <source>
        <dbReference type="ARBA" id="ARBA00022839"/>
    </source>
</evidence>
<feature type="compositionally biased region" description="Low complexity" evidence="5">
    <location>
        <begin position="102"/>
        <end position="114"/>
    </location>
</feature>
<dbReference type="Gene3D" id="3.30.420.10">
    <property type="entry name" value="Ribonuclease H-like superfamily/Ribonuclease H"/>
    <property type="match status" value="1"/>
</dbReference>
<gene>
    <name evidence="7" type="ORF">BU24DRAFT_442134</name>
</gene>
<protein>
    <recommendedName>
        <fullName evidence="6">Exonuclease domain-containing protein</fullName>
    </recommendedName>
</protein>